<dbReference type="CDD" id="cd01189">
    <property type="entry name" value="INT_ICEBs1_C_like"/>
    <property type="match status" value="1"/>
</dbReference>
<dbReference type="GO" id="GO:0015074">
    <property type="term" value="P:DNA integration"/>
    <property type="evidence" value="ECO:0007669"/>
    <property type="project" value="InterPro"/>
</dbReference>
<accession>A0A0Q2LKI6</accession>
<evidence type="ECO:0000313" key="5">
    <source>
        <dbReference type="EMBL" id="KQH76378.1"/>
    </source>
</evidence>
<dbReference type="RefSeq" id="WP_055580692.1">
    <property type="nucleotide sequence ID" value="NZ_LKTM01000351.1"/>
</dbReference>
<evidence type="ECO:0000313" key="6">
    <source>
        <dbReference type="Proteomes" id="UP000051677"/>
    </source>
</evidence>
<comment type="similarity">
    <text evidence="1">Belongs to the 'phage' integrase family.</text>
</comment>
<dbReference type="PROSITE" id="PS51898">
    <property type="entry name" value="TYR_RECOMBINASE"/>
    <property type="match status" value="1"/>
</dbReference>
<dbReference type="GO" id="GO:0006310">
    <property type="term" value="P:DNA recombination"/>
    <property type="evidence" value="ECO:0007669"/>
    <property type="project" value="UniProtKB-KW"/>
</dbReference>
<comment type="caution">
    <text evidence="5">The sequence shown here is derived from an EMBL/GenBank/DDBJ whole genome shotgun (WGS) entry which is preliminary data.</text>
</comment>
<sequence>MATIKRYPTAAGERWEVRYRQPNGATSRKRGFTTKRDASAWASKVETTKAEGAYVSPARGRVTVGDLSVGWLARQEQTLSPSYYRTIAYAYGKHIEAKWAGVPVGKVDTLDVKAWAAAMTRDGSSATVVNRAVGILAGVLDDAVEHRALAFNPARRFKRGEKPTKAPKRHVYLTEADVCRLAEESGRYADLVLTLAFTGLRWGEAIALTVADVEFLKRRISVHRNAVQVGQDFEVGQTKGKENRMVPVAASVLSRLAVRCEDRGVDDLLFPARSGGYLKRPSYDTTGWFNRAVERAEVQTITPHDLRHTCASLAVSSGANVLAVSRMLGHKDPSVTLRIYADLFDSDLDAVAVNLDARISGSVQTVSKAPADRRRPRRITAV</sequence>
<dbReference type="Gene3D" id="1.10.150.130">
    <property type="match status" value="1"/>
</dbReference>
<dbReference type="AlphaFoldDB" id="A0A0Q2LKI6"/>
<dbReference type="InterPro" id="IPR010998">
    <property type="entry name" value="Integrase_recombinase_N"/>
</dbReference>
<evidence type="ECO:0000256" key="1">
    <source>
        <dbReference type="ARBA" id="ARBA00008857"/>
    </source>
</evidence>
<dbReference type="EMBL" id="LKTM01000351">
    <property type="protein sequence ID" value="KQH76378.1"/>
    <property type="molecule type" value="Genomic_DNA"/>
</dbReference>
<keyword evidence="3" id="KW-0233">DNA recombination</keyword>
<dbReference type="PANTHER" id="PTHR30349:SF64">
    <property type="entry name" value="PROPHAGE INTEGRASE INTD-RELATED"/>
    <property type="match status" value="1"/>
</dbReference>
<dbReference type="SUPFAM" id="SSF56349">
    <property type="entry name" value="DNA breaking-rejoining enzymes"/>
    <property type="match status" value="1"/>
</dbReference>
<dbReference type="InterPro" id="IPR050090">
    <property type="entry name" value="Tyrosine_recombinase_XerCD"/>
</dbReference>
<reference evidence="5 6" key="1">
    <citation type="submission" date="2015-10" db="EMBL/GenBank/DDBJ databases">
        <title>Mycobacterium gordonae draft genome assembly.</title>
        <authorList>
            <person name="Ustinova V."/>
            <person name="Smirnova T."/>
            <person name="Blagodatskikh K."/>
            <person name="Varlamov D."/>
            <person name="Larionova E."/>
            <person name="Chernousova L."/>
        </authorList>
    </citation>
    <scope>NUCLEOTIDE SEQUENCE [LARGE SCALE GENOMIC DNA]</scope>
    <source>
        <strain evidence="5 6">CTRI 14-8773</strain>
    </source>
</reference>
<dbReference type="InterPro" id="IPR011010">
    <property type="entry name" value="DNA_brk_join_enz"/>
</dbReference>
<dbReference type="Proteomes" id="UP000051677">
    <property type="component" value="Unassembled WGS sequence"/>
</dbReference>
<dbReference type="OrthoDB" id="1822491at2"/>
<keyword evidence="2" id="KW-0238">DNA-binding</keyword>
<dbReference type="InterPro" id="IPR002104">
    <property type="entry name" value="Integrase_catalytic"/>
</dbReference>
<dbReference type="Gene3D" id="1.10.443.10">
    <property type="entry name" value="Intergrase catalytic core"/>
    <property type="match status" value="1"/>
</dbReference>
<dbReference type="Pfam" id="PF00589">
    <property type="entry name" value="Phage_integrase"/>
    <property type="match status" value="1"/>
</dbReference>
<evidence type="ECO:0000256" key="2">
    <source>
        <dbReference type="ARBA" id="ARBA00023125"/>
    </source>
</evidence>
<dbReference type="PANTHER" id="PTHR30349">
    <property type="entry name" value="PHAGE INTEGRASE-RELATED"/>
    <property type="match status" value="1"/>
</dbReference>
<gene>
    <name evidence="5" type="ORF">AO501_09870</name>
</gene>
<organism evidence="5 6">
    <name type="scientific">Mycobacterium gordonae</name>
    <dbReference type="NCBI Taxonomy" id="1778"/>
    <lineage>
        <taxon>Bacteria</taxon>
        <taxon>Bacillati</taxon>
        <taxon>Actinomycetota</taxon>
        <taxon>Actinomycetes</taxon>
        <taxon>Mycobacteriales</taxon>
        <taxon>Mycobacteriaceae</taxon>
        <taxon>Mycobacterium</taxon>
    </lineage>
</organism>
<evidence type="ECO:0000256" key="3">
    <source>
        <dbReference type="ARBA" id="ARBA00023172"/>
    </source>
</evidence>
<name>A0A0Q2LKI6_MYCGO</name>
<dbReference type="GO" id="GO:0003677">
    <property type="term" value="F:DNA binding"/>
    <property type="evidence" value="ECO:0007669"/>
    <property type="project" value="UniProtKB-KW"/>
</dbReference>
<protein>
    <submittedName>
        <fullName evidence="5">Integrase</fullName>
    </submittedName>
</protein>
<evidence type="ECO:0000259" key="4">
    <source>
        <dbReference type="PROSITE" id="PS51898"/>
    </source>
</evidence>
<feature type="domain" description="Tyr recombinase" evidence="4">
    <location>
        <begin position="168"/>
        <end position="353"/>
    </location>
</feature>
<dbReference type="InterPro" id="IPR013762">
    <property type="entry name" value="Integrase-like_cat_sf"/>
</dbReference>
<proteinExistence type="inferred from homology"/>